<evidence type="ECO:0000313" key="2">
    <source>
        <dbReference type="Proteomes" id="UP000219452"/>
    </source>
</evidence>
<dbReference type="Proteomes" id="UP000219452">
    <property type="component" value="Unassembled WGS sequence"/>
</dbReference>
<proteinExistence type="predicted"/>
<gene>
    <name evidence="1" type="ORF">SAMN06269250_6315</name>
</gene>
<evidence type="ECO:0000313" key="1">
    <source>
        <dbReference type="EMBL" id="SOD99202.1"/>
    </source>
</evidence>
<accession>A0A286GUP9</accession>
<name>A0A286GUP9_9BACT</name>
<reference evidence="2" key="1">
    <citation type="submission" date="2017-09" db="EMBL/GenBank/DDBJ databases">
        <authorList>
            <person name="Varghese N."/>
            <person name="Submissions S."/>
        </authorList>
    </citation>
    <scope>NUCLEOTIDE SEQUENCE [LARGE SCALE GENOMIC DNA]</scope>
    <source>
        <strain evidence="2">DSM 29961</strain>
    </source>
</reference>
<protein>
    <submittedName>
        <fullName evidence="1">Uncharacterized protein</fullName>
    </submittedName>
</protein>
<dbReference type="AlphaFoldDB" id="A0A286GUP9"/>
<dbReference type="EMBL" id="OCNH01000009">
    <property type="protein sequence ID" value="SOD99202.1"/>
    <property type="molecule type" value="Genomic_DNA"/>
</dbReference>
<organism evidence="1 2">
    <name type="scientific">Spirosoma fluviale</name>
    <dbReference type="NCBI Taxonomy" id="1597977"/>
    <lineage>
        <taxon>Bacteria</taxon>
        <taxon>Pseudomonadati</taxon>
        <taxon>Bacteroidota</taxon>
        <taxon>Cytophagia</taxon>
        <taxon>Cytophagales</taxon>
        <taxon>Cytophagaceae</taxon>
        <taxon>Spirosoma</taxon>
    </lineage>
</organism>
<keyword evidence="2" id="KW-1185">Reference proteome</keyword>
<sequence>MHLSDLTFLFPKPRIKVTRLAILEEIYYLNRRLVHAKERSTDSIANFGILPQKFVSKSCFVVSKLQVRNLIGSD</sequence>